<dbReference type="EMBL" id="JANJHC010000017">
    <property type="protein sequence ID" value="MDA5623543.1"/>
    <property type="molecule type" value="Genomic_DNA"/>
</dbReference>
<gene>
    <name evidence="1" type="ORF">NM948_08335</name>
</gene>
<name>A0A9X3UQH0_PASMD</name>
<sequence>MSELFDEHKPKICLEIEFDDVALQKLTFSANTKVLGGRVTRVDFEGDVFSEVDFYRDLFNGDQIAFLLDREDGMARAKEEIFYSLKNLVNNIRQQEKRMKKQEDFM</sequence>
<comment type="caution">
    <text evidence="1">The sequence shown here is derived from an EMBL/GenBank/DDBJ whole genome shotgun (WGS) entry which is preliminary data.</text>
</comment>
<organism evidence="1 2">
    <name type="scientific">Pasteurella multocida</name>
    <dbReference type="NCBI Taxonomy" id="747"/>
    <lineage>
        <taxon>Bacteria</taxon>
        <taxon>Pseudomonadati</taxon>
        <taxon>Pseudomonadota</taxon>
        <taxon>Gammaproteobacteria</taxon>
        <taxon>Pasteurellales</taxon>
        <taxon>Pasteurellaceae</taxon>
        <taxon>Pasteurella</taxon>
    </lineage>
</organism>
<dbReference type="AlphaFoldDB" id="A0A9X3UQH0"/>
<protein>
    <submittedName>
        <fullName evidence="1">Uncharacterized protein</fullName>
    </submittedName>
</protein>
<evidence type="ECO:0000313" key="2">
    <source>
        <dbReference type="Proteomes" id="UP001145481"/>
    </source>
</evidence>
<dbReference type="RefSeq" id="WP_271345554.1">
    <property type="nucleotide sequence ID" value="NZ_JANJHC010000017.1"/>
</dbReference>
<reference evidence="1" key="1">
    <citation type="submission" date="2022-07" db="EMBL/GenBank/DDBJ databases">
        <title>Genome-based characterization of novel serogroup A variants of Pasteurella multocida.</title>
        <authorList>
            <person name="Prajapati A."/>
            <person name="Yogisharadhya R."/>
            <person name="Mohanty N."/>
            <person name="Chanda M."/>
            <person name="Mendem S.K."/>
            <person name="Siddaramappa S."/>
            <person name="Shivachandra S.B."/>
        </authorList>
    </citation>
    <scope>NUCLEOTIDE SEQUENCE</scope>
    <source>
        <strain evidence="1">NIVEDIPm19</strain>
    </source>
</reference>
<evidence type="ECO:0000313" key="1">
    <source>
        <dbReference type="EMBL" id="MDA5623543.1"/>
    </source>
</evidence>
<proteinExistence type="predicted"/>
<dbReference type="Proteomes" id="UP001145481">
    <property type="component" value="Unassembled WGS sequence"/>
</dbReference>
<accession>A0A9X3UQH0</accession>